<gene>
    <name evidence="1" type="ORF">BAGA_05595</name>
</gene>
<evidence type="ECO:0000313" key="2">
    <source>
        <dbReference type="Proteomes" id="UP000027778"/>
    </source>
</evidence>
<protein>
    <submittedName>
        <fullName evidence="1">Uncharacterized protein</fullName>
    </submittedName>
</protein>
<evidence type="ECO:0000313" key="1">
    <source>
        <dbReference type="EMBL" id="KEK23905.1"/>
    </source>
</evidence>
<accession>A0A073KBG7</accession>
<name>A0A073KBG7_9BACI</name>
<dbReference type="STRING" id="574375.AZF08_20590"/>
<keyword evidence="2" id="KW-1185">Reference proteome</keyword>
<sequence>MNKVYIIKFQMILPNGSIDKETKTKYFEDKGEFIKEYLKLKKAWYTLDLTVYKVDKVTEFDIDSILDF</sequence>
<proteinExistence type="predicted"/>
<organism evidence="1 2">
    <name type="scientific">Bacillus gaemokensis</name>
    <dbReference type="NCBI Taxonomy" id="574375"/>
    <lineage>
        <taxon>Bacteria</taxon>
        <taxon>Bacillati</taxon>
        <taxon>Bacillota</taxon>
        <taxon>Bacilli</taxon>
        <taxon>Bacillales</taxon>
        <taxon>Bacillaceae</taxon>
        <taxon>Bacillus</taxon>
        <taxon>Bacillus cereus group</taxon>
    </lineage>
</organism>
<reference evidence="1 2" key="1">
    <citation type="submission" date="2014-06" db="EMBL/GenBank/DDBJ databases">
        <title>Draft genome sequence of Bacillus gaemokensis JCM 15801 (MCCC 1A00707).</title>
        <authorList>
            <person name="Lai Q."/>
            <person name="Liu Y."/>
            <person name="Shao Z."/>
        </authorList>
    </citation>
    <scope>NUCLEOTIDE SEQUENCE [LARGE SCALE GENOMIC DNA]</scope>
    <source>
        <strain evidence="1 2">JCM 15801</strain>
    </source>
</reference>
<dbReference type="RefSeq" id="WP_033674999.1">
    <property type="nucleotide sequence ID" value="NZ_JOTM01000011.1"/>
</dbReference>
<comment type="caution">
    <text evidence="1">The sequence shown here is derived from an EMBL/GenBank/DDBJ whole genome shotgun (WGS) entry which is preliminary data.</text>
</comment>
<dbReference type="Proteomes" id="UP000027778">
    <property type="component" value="Unassembled WGS sequence"/>
</dbReference>
<dbReference type="AlphaFoldDB" id="A0A073KBG7"/>
<dbReference type="EMBL" id="JOTM01000011">
    <property type="protein sequence ID" value="KEK23905.1"/>
    <property type="molecule type" value="Genomic_DNA"/>
</dbReference>